<sequence>MWLATALLILAVGGCAGAPERPSLMRQALAGLSDRAVQLVMKNPAWTRPTTDVVVLLPPPQIDTSLGIDSHRFHENLTRALLAQQQGPQVLDWTPVLAETDTPDNQWLLECELVSDGPRLTLSDRDLLPYRLTLSLRRPGEEAPRWQQRINGAIDVTAL</sequence>
<dbReference type="EMBL" id="BMXS01000003">
    <property type="protein sequence ID" value="GGX84668.1"/>
    <property type="molecule type" value="Genomic_DNA"/>
</dbReference>
<evidence type="ECO:0008006" key="3">
    <source>
        <dbReference type="Google" id="ProtNLM"/>
    </source>
</evidence>
<comment type="caution">
    <text evidence="1">The sequence shown here is derived from an EMBL/GenBank/DDBJ whole genome shotgun (WGS) entry which is preliminary data.</text>
</comment>
<evidence type="ECO:0000313" key="1">
    <source>
        <dbReference type="EMBL" id="GGX84668.1"/>
    </source>
</evidence>
<accession>A0ABQ2YHN1</accession>
<reference evidence="2" key="1">
    <citation type="journal article" date="2019" name="Int. J. Syst. Evol. Microbiol.">
        <title>The Global Catalogue of Microorganisms (GCM) 10K type strain sequencing project: providing services to taxonomists for standard genome sequencing and annotation.</title>
        <authorList>
            <consortium name="The Broad Institute Genomics Platform"/>
            <consortium name="The Broad Institute Genome Sequencing Center for Infectious Disease"/>
            <person name="Wu L."/>
            <person name="Ma J."/>
        </authorList>
    </citation>
    <scope>NUCLEOTIDE SEQUENCE [LARGE SCALE GENOMIC DNA]</scope>
    <source>
        <strain evidence="2">KCTC 22228</strain>
    </source>
</reference>
<evidence type="ECO:0000313" key="2">
    <source>
        <dbReference type="Proteomes" id="UP000653056"/>
    </source>
</evidence>
<keyword evidence="2" id="KW-1185">Reference proteome</keyword>
<name>A0ABQ2YHN1_9GAMM</name>
<organism evidence="1 2">
    <name type="scientific">Litchfieldella qijiaojingensis</name>
    <dbReference type="NCBI Taxonomy" id="980347"/>
    <lineage>
        <taxon>Bacteria</taxon>
        <taxon>Pseudomonadati</taxon>
        <taxon>Pseudomonadota</taxon>
        <taxon>Gammaproteobacteria</taxon>
        <taxon>Oceanospirillales</taxon>
        <taxon>Halomonadaceae</taxon>
        <taxon>Litchfieldella</taxon>
    </lineage>
</organism>
<proteinExistence type="predicted"/>
<protein>
    <recommendedName>
        <fullName evidence="3">Lipoprotein</fullName>
    </recommendedName>
</protein>
<dbReference type="Proteomes" id="UP000653056">
    <property type="component" value="Unassembled WGS sequence"/>
</dbReference>
<gene>
    <name evidence="1" type="ORF">GCM10007160_09920</name>
</gene>